<keyword evidence="2" id="KW-0408">Iron</keyword>
<dbReference type="InterPro" id="IPR002397">
    <property type="entry name" value="Cyt_P450_B"/>
</dbReference>
<comment type="caution">
    <text evidence="3">The sequence shown here is derived from an EMBL/GenBank/DDBJ whole genome shotgun (WGS) entry which is preliminary data.</text>
</comment>
<comment type="similarity">
    <text evidence="1 2">Belongs to the cytochrome P450 family.</text>
</comment>
<keyword evidence="2" id="KW-0349">Heme</keyword>
<keyword evidence="2" id="KW-0560">Oxidoreductase</keyword>
<name>A0ABT6A1H6_9ACTN</name>
<dbReference type="InterPro" id="IPR001128">
    <property type="entry name" value="Cyt_P450"/>
</dbReference>
<evidence type="ECO:0000313" key="4">
    <source>
        <dbReference type="Proteomes" id="UP001221150"/>
    </source>
</evidence>
<dbReference type="SUPFAM" id="SSF48264">
    <property type="entry name" value="Cytochrome P450"/>
    <property type="match status" value="1"/>
</dbReference>
<dbReference type="Gene3D" id="1.10.630.10">
    <property type="entry name" value="Cytochrome P450"/>
    <property type="match status" value="1"/>
</dbReference>
<dbReference type="EMBL" id="JARJBB010000003">
    <property type="protein sequence ID" value="MDF3298497.1"/>
    <property type="molecule type" value="Genomic_DNA"/>
</dbReference>
<organism evidence="3 4">
    <name type="scientific">Streptomyces tropicalis</name>
    <dbReference type="NCBI Taxonomy" id="3034234"/>
    <lineage>
        <taxon>Bacteria</taxon>
        <taxon>Bacillati</taxon>
        <taxon>Actinomycetota</taxon>
        <taxon>Actinomycetes</taxon>
        <taxon>Kitasatosporales</taxon>
        <taxon>Streptomycetaceae</taxon>
        <taxon>Streptomyces</taxon>
    </lineage>
</organism>
<protein>
    <submittedName>
        <fullName evidence="3">Cytochrome P450</fullName>
    </submittedName>
</protein>
<reference evidence="3 4" key="1">
    <citation type="submission" date="2023-03" db="EMBL/GenBank/DDBJ databases">
        <title>Draft genome sequence of Streptomyces sp. K1PA1 isolated from peat swamp forest in Thailand.</title>
        <authorList>
            <person name="Klaysubun C."/>
            <person name="Duangmal K."/>
        </authorList>
    </citation>
    <scope>NUCLEOTIDE SEQUENCE [LARGE SCALE GENOMIC DNA]</scope>
    <source>
        <strain evidence="3 4">K1PA1</strain>
    </source>
</reference>
<dbReference type="RefSeq" id="WP_276108049.1">
    <property type="nucleotide sequence ID" value="NZ_JARJBB010000003.1"/>
</dbReference>
<dbReference type="InterPro" id="IPR017972">
    <property type="entry name" value="Cyt_P450_CS"/>
</dbReference>
<dbReference type="PRINTS" id="PR00359">
    <property type="entry name" value="BP450"/>
</dbReference>
<evidence type="ECO:0000313" key="3">
    <source>
        <dbReference type="EMBL" id="MDF3298497.1"/>
    </source>
</evidence>
<keyword evidence="2" id="KW-0479">Metal-binding</keyword>
<dbReference type="PRINTS" id="PR00385">
    <property type="entry name" value="P450"/>
</dbReference>
<dbReference type="Proteomes" id="UP001221150">
    <property type="component" value="Unassembled WGS sequence"/>
</dbReference>
<keyword evidence="2" id="KW-0503">Monooxygenase</keyword>
<dbReference type="PANTHER" id="PTHR46696:SF4">
    <property type="entry name" value="BIOTIN BIOSYNTHESIS CYTOCHROME P450"/>
    <property type="match status" value="1"/>
</dbReference>
<keyword evidence="4" id="KW-1185">Reference proteome</keyword>
<dbReference type="PROSITE" id="PS00086">
    <property type="entry name" value="CYTOCHROME_P450"/>
    <property type="match status" value="1"/>
</dbReference>
<dbReference type="InterPro" id="IPR036396">
    <property type="entry name" value="Cyt_P450_sf"/>
</dbReference>
<accession>A0ABT6A1H6</accession>
<evidence type="ECO:0000256" key="1">
    <source>
        <dbReference type="ARBA" id="ARBA00010617"/>
    </source>
</evidence>
<sequence>MGSPVTAPIDRRTLVSLFARLRTGGGQANPLPAYDRLMAMGEVVPAPWGGHLVTSYRLCRRILADKSWRVPDHQWRNSRNDAARWRTPASQQIGNSLPMLNAPLHTRVRGSVGNLFHPNSIAALEPSIENTVETLLDQFAGQLRQGPADFCALVSEELPVVTIGRWMGLPPSDYALLRDLTHDQVHTQELFPTTSQLALSDAATARLRRYFSDLIRERRRRPGNDPVSIWLRTWDDLEPDRSVADAAVHALALFMILAALETTSHVLSDAVRLLLESPGQLELLRRDPGLVPDAIEEVLRYDAPIHMISRVAGADTELGGVFVPAGEMVQLMAGAAHHDPAQYADPHRFDVRRRAPHLSFGAGAHYCLGSVLARLEAKVLLTSLIRRGMHLRISTPPQWAPRVAFRRLVSLHLTPA</sequence>
<dbReference type="Pfam" id="PF00067">
    <property type="entry name" value="p450"/>
    <property type="match status" value="1"/>
</dbReference>
<dbReference type="PANTHER" id="PTHR46696">
    <property type="entry name" value="P450, PUTATIVE (EUROFUNG)-RELATED"/>
    <property type="match status" value="1"/>
</dbReference>
<evidence type="ECO:0000256" key="2">
    <source>
        <dbReference type="RuleBase" id="RU000461"/>
    </source>
</evidence>
<proteinExistence type="inferred from homology"/>
<gene>
    <name evidence="3" type="ORF">P3H78_07595</name>
</gene>